<organism evidence="2">
    <name type="scientific">Brachypodium distachyon</name>
    <name type="common">Purple false brome</name>
    <name type="synonym">Trachynia distachya</name>
    <dbReference type="NCBI Taxonomy" id="15368"/>
    <lineage>
        <taxon>Eukaryota</taxon>
        <taxon>Viridiplantae</taxon>
        <taxon>Streptophyta</taxon>
        <taxon>Embryophyta</taxon>
        <taxon>Tracheophyta</taxon>
        <taxon>Spermatophyta</taxon>
        <taxon>Magnoliopsida</taxon>
        <taxon>Liliopsida</taxon>
        <taxon>Poales</taxon>
        <taxon>Poaceae</taxon>
        <taxon>BOP clade</taxon>
        <taxon>Pooideae</taxon>
        <taxon>Stipodae</taxon>
        <taxon>Brachypodieae</taxon>
        <taxon>Brachypodium</taxon>
    </lineage>
</organism>
<protein>
    <submittedName>
        <fullName evidence="2 3">Uncharacterized protein</fullName>
    </submittedName>
</protein>
<evidence type="ECO:0000313" key="3">
    <source>
        <dbReference type="EnsemblPlants" id="PNT73389"/>
    </source>
</evidence>
<dbReference type="AlphaFoldDB" id="A0A2K2DGJ1"/>
<evidence type="ECO:0000313" key="4">
    <source>
        <dbReference type="Proteomes" id="UP000008810"/>
    </source>
</evidence>
<evidence type="ECO:0000256" key="1">
    <source>
        <dbReference type="SAM" id="MobiDB-lite"/>
    </source>
</evidence>
<sequence>MKNQCAGVQRITKTVDQPPPPSPTRSPGACRAPSTETRRQPRTSTAVPRIPHGRAQSGHLPLRTRSQGPLLSLSAAPPRKLSGTKPNQSGIILIRVEL</sequence>
<dbReference type="Gramene" id="PNT73389">
    <property type="protein sequence ID" value="PNT73389"/>
    <property type="gene ID" value="BRADI_2g57783v3"/>
</dbReference>
<keyword evidence="4" id="KW-1185">Reference proteome</keyword>
<dbReference type="Proteomes" id="UP000008810">
    <property type="component" value="Chromosome 2"/>
</dbReference>
<evidence type="ECO:0000313" key="2">
    <source>
        <dbReference type="EMBL" id="PNT73389.1"/>
    </source>
</evidence>
<dbReference type="EMBL" id="CM000881">
    <property type="protein sequence ID" value="PNT73389.1"/>
    <property type="molecule type" value="Genomic_DNA"/>
</dbReference>
<reference evidence="2" key="2">
    <citation type="submission" date="2017-06" db="EMBL/GenBank/DDBJ databases">
        <title>WGS assembly of Brachypodium distachyon.</title>
        <authorList>
            <consortium name="The International Brachypodium Initiative"/>
            <person name="Lucas S."/>
            <person name="Harmon-Smith M."/>
            <person name="Lail K."/>
            <person name="Tice H."/>
            <person name="Grimwood J."/>
            <person name="Bruce D."/>
            <person name="Barry K."/>
            <person name="Shu S."/>
            <person name="Lindquist E."/>
            <person name="Wang M."/>
            <person name="Pitluck S."/>
            <person name="Vogel J.P."/>
            <person name="Garvin D.F."/>
            <person name="Mockler T.C."/>
            <person name="Schmutz J."/>
            <person name="Rokhsar D."/>
            <person name="Bevan M.W."/>
        </authorList>
    </citation>
    <scope>NUCLEOTIDE SEQUENCE</scope>
    <source>
        <strain evidence="2">Bd21</strain>
    </source>
</reference>
<feature type="region of interest" description="Disordered" evidence="1">
    <location>
        <begin position="1"/>
        <end position="86"/>
    </location>
</feature>
<name>A0A2K2DGJ1_BRADI</name>
<reference evidence="2 3" key="1">
    <citation type="journal article" date="2010" name="Nature">
        <title>Genome sequencing and analysis of the model grass Brachypodium distachyon.</title>
        <authorList>
            <consortium name="International Brachypodium Initiative"/>
        </authorList>
    </citation>
    <scope>NUCLEOTIDE SEQUENCE [LARGE SCALE GENOMIC DNA]</scope>
    <source>
        <strain evidence="2 3">Bd21</strain>
    </source>
</reference>
<gene>
    <name evidence="2" type="ORF">BRADI_2g57783v3</name>
</gene>
<proteinExistence type="predicted"/>
<accession>A0A2K2DGJ1</accession>
<reference evidence="3" key="3">
    <citation type="submission" date="2018-08" db="UniProtKB">
        <authorList>
            <consortium name="EnsemblPlants"/>
        </authorList>
    </citation>
    <scope>IDENTIFICATION</scope>
    <source>
        <strain evidence="3">cv. Bd21</strain>
    </source>
</reference>
<dbReference type="EnsemblPlants" id="PNT73389">
    <property type="protein sequence ID" value="PNT73389"/>
    <property type="gene ID" value="BRADI_2g57783v3"/>
</dbReference>
<dbReference type="InParanoid" id="A0A2K2DGJ1"/>